<dbReference type="InterPro" id="IPR037914">
    <property type="entry name" value="SpoVT-AbrB_sf"/>
</dbReference>
<feature type="domain" description="SpoVT-AbrB" evidence="2">
    <location>
        <begin position="1"/>
        <end position="47"/>
    </location>
</feature>
<dbReference type="Gene3D" id="2.10.260.10">
    <property type="match status" value="1"/>
</dbReference>
<dbReference type="HOGENOM" id="CLU_158484_9_0_7"/>
<dbReference type="NCBIfam" id="TIGR01439">
    <property type="entry name" value="lp_hng_hel_AbrB"/>
    <property type="match status" value="1"/>
</dbReference>
<dbReference type="SMART" id="SM00966">
    <property type="entry name" value="SpoVT_AbrB"/>
    <property type="match status" value="1"/>
</dbReference>
<dbReference type="OrthoDB" id="9810885at2"/>
<evidence type="ECO:0000256" key="1">
    <source>
        <dbReference type="PROSITE-ProRule" id="PRU01076"/>
    </source>
</evidence>
<protein>
    <submittedName>
        <fullName evidence="3">Transcriptional regulator, AbrB family</fullName>
    </submittedName>
</protein>
<evidence type="ECO:0000259" key="2">
    <source>
        <dbReference type="PROSITE" id="PS51740"/>
    </source>
</evidence>
<keyword evidence="4" id="KW-1185">Reference proteome</keyword>
<reference evidence="4" key="2">
    <citation type="submission" date="2011-03" db="EMBL/GenBank/DDBJ databases">
        <title>The complete genome of Desulfobacca acetoxidans DSM 11109.</title>
        <authorList>
            <consortium name="US DOE Joint Genome Institute (JGI-PGF)"/>
            <person name="Lucas S."/>
            <person name="Copeland A."/>
            <person name="Lapidus A."/>
            <person name="Bruce D."/>
            <person name="Goodwin L."/>
            <person name="Pitluck S."/>
            <person name="Peters L."/>
            <person name="Kyrpides N."/>
            <person name="Mavromatis K."/>
            <person name="Ivanova N."/>
            <person name="Ovchinnikova G."/>
            <person name="Teshima H."/>
            <person name="Detter J.C."/>
            <person name="Han C."/>
            <person name="Land M."/>
            <person name="Hauser L."/>
            <person name="Markowitz V."/>
            <person name="Cheng J.-F."/>
            <person name="Hugenholtz P."/>
            <person name="Woyke T."/>
            <person name="Wu D."/>
            <person name="Spring S."/>
            <person name="Schueler E."/>
            <person name="Brambilla E."/>
            <person name="Klenk H.-P."/>
            <person name="Eisen J.A."/>
        </authorList>
    </citation>
    <scope>NUCLEOTIDE SEQUENCE [LARGE SCALE GENOMIC DNA]</scope>
    <source>
        <strain evidence="4">ATCC 700848 / DSM 11109 / ASRB2</strain>
    </source>
</reference>
<dbReference type="PROSITE" id="PS51740">
    <property type="entry name" value="SPOVT_ABRB"/>
    <property type="match status" value="1"/>
</dbReference>
<dbReference type="InterPro" id="IPR007159">
    <property type="entry name" value="SpoVT-AbrB_dom"/>
</dbReference>
<reference evidence="3 4" key="1">
    <citation type="journal article" date="2011" name="Stand. Genomic Sci.">
        <title>Complete genome sequence of the acetate-degrading sulfate reducer Desulfobacca acetoxidans type strain (ASRB2).</title>
        <authorList>
            <person name="Goker M."/>
            <person name="Teshima H."/>
            <person name="Lapidus A."/>
            <person name="Nolan M."/>
            <person name="Lucas S."/>
            <person name="Hammon N."/>
            <person name="Deshpande S."/>
            <person name="Cheng J.F."/>
            <person name="Tapia R."/>
            <person name="Han C."/>
            <person name="Goodwin L."/>
            <person name="Pitluck S."/>
            <person name="Huntemann M."/>
            <person name="Liolios K."/>
            <person name="Ivanova N."/>
            <person name="Pagani I."/>
            <person name="Mavromatis K."/>
            <person name="Ovchinikova G."/>
            <person name="Pati A."/>
            <person name="Chen A."/>
            <person name="Palaniappan K."/>
            <person name="Land M."/>
            <person name="Hauser L."/>
            <person name="Brambilla E.M."/>
            <person name="Rohde M."/>
            <person name="Spring S."/>
            <person name="Detter J.C."/>
            <person name="Woyke T."/>
            <person name="Bristow J."/>
            <person name="Eisen J.A."/>
            <person name="Markowitz V."/>
            <person name="Hugenholtz P."/>
            <person name="Kyrpides N.C."/>
            <person name="Klenk H.P."/>
        </authorList>
    </citation>
    <scope>NUCLEOTIDE SEQUENCE [LARGE SCALE GENOMIC DNA]</scope>
    <source>
        <strain evidence="4">ATCC 700848 / DSM 11109 / ASRB2</strain>
    </source>
</reference>
<dbReference type="STRING" id="880072.Desac_0052"/>
<evidence type="ECO:0000313" key="3">
    <source>
        <dbReference type="EMBL" id="AEB07951.1"/>
    </source>
</evidence>
<dbReference type="eggNOG" id="COG2002">
    <property type="taxonomic scope" value="Bacteria"/>
</dbReference>
<dbReference type="EMBL" id="CP002629">
    <property type="protein sequence ID" value="AEB07951.1"/>
    <property type="molecule type" value="Genomic_DNA"/>
</dbReference>
<gene>
    <name evidence="3" type="ordered locus">Desac_0052</name>
</gene>
<evidence type="ECO:0000313" key="4">
    <source>
        <dbReference type="Proteomes" id="UP000000483"/>
    </source>
</evidence>
<sequence length="85" mass="9656">MKKIIISEKGQICLPSSIRKKFGLQKGDRLMVEEVADGAILLRPLPRHPLLALRGILKGTEGDEKLTDHLLQERAADREREEETR</sequence>
<name>F2NGP4_DESAR</name>
<dbReference type="Pfam" id="PF04014">
    <property type="entry name" value="MazE_antitoxin"/>
    <property type="match status" value="1"/>
</dbReference>
<dbReference type="AlphaFoldDB" id="F2NGP4"/>
<proteinExistence type="predicted"/>
<accession>F2NGP4</accession>
<organism evidence="3 4">
    <name type="scientific">Desulfobacca acetoxidans (strain ATCC 700848 / DSM 11109 / ASRB2)</name>
    <dbReference type="NCBI Taxonomy" id="880072"/>
    <lineage>
        <taxon>Bacteria</taxon>
        <taxon>Pseudomonadati</taxon>
        <taxon>Thermodesulfobacteriota</taxon>
        <taxon>Desulfobaccia</taxon>
        <taxon>Desulfobaccales</taxon>
        <taxon>Desulfobaccaceae</taxon>
        <taxon>Desulfobacca</taxon>
    </lineage>
</organism>
<dbReference type="KEGG" id="dao:Desac_0052"/>
<dbReference type="SUPFAM" id="SSF89447">
    <property type="entry name" value="AbrB/MazE/MraZ-like"/>
    <property type="match status" value="1"/>
</dbReference>
<dbReference type="GO" id="GO:0003677">
    <property type="term" value="F:DNA binding"/>
    <property type="evidence" value="ECO:0007669"/>
    <property type="project" value="UniProtKB-UniRule"/>
</dbReference>
<dbReference type="RefSeq" id="WP_013705066.1">
    <property type="nucleotide sequence ID" value="NC_015388.1"/>
</dbReference>
<dbReference type="Proteomes" id="UP000000483">
    <property type="component" value="Chromosome"/>
</dbReference>
<keyword evidence="1" id="KW-0238">DNA-binding</keyword>